<dbReference type="Proteomes" id="UP000220934">
    <property type="component" value="Unassembled WGS sequence"/>
</dbReference>
<dbReference type="EMBL" id="NUAJ01000024">
    <property type="protein sequence ID" value="PEN50656.1"/>
    <property type="molecule type" value="Genomic_DNA"/>
</dbReference>
<evidence type="ECO:0000313" key="5">
    <source>
        <dbReference type="EMBL" id="PGG81330.1"/>
    </source>
</evidence>
<evidence type="ECO:0000313" key="10">
    <source>
        <dbReference type="Proteomes" id="UP000224044"/>
    </source>
</evidence>
<dbReference type="EMBL" id="NUAP01000022">
    <property type="protein sequence ID" value="PEN89248.1"/>
    <property type="molecule type" value="Genomic_DNA"/>
</dbReference>
<dbReference type="EMBL" id="NVOI01000160">
    <property type="protein sequence ID" value="PGG81330.1"/>
    <property type="molecule type" value="Genomic_DNA"/>
</dbReference>
<dbReference type="AlphaFoldDB" id="A0A1V6L7M0"/>
<protein>
    <submittedName>
        <fullName evidence="6">Uncharacterized protein</fullName>
    </submittedName>
</protein>
<evidence type="ECO:0000313" key="11">
    <source>
        <dbReference type="Proteomes" id="UP000225320"/>
    </source>
</evidence>
<keyword evidence="1" id="KW-1133">Transmembrane helix</keyword>
<dbReference type="Proteomes" id="UP000224044">
    <property type="component" value="Unassembled WGS sequence"/>
</dbReference>
<feature type="transmembrane region" description="Helical" evidence="1">
    <location>
        <begin position="34"/>
        <end position="54"/>
    </location>
</feature>
<dbReference type="EMBL" id="NUSY01000060">
    <property type="protein sequence ID" value="PHE05497.1"/>
    <property type="molecule type" value="Genomic_DNA"/>
</dbReference>
<dbReference type="RefSeq" id="WP_000834516.1">
    <property type="nucleotide sequence ID" value="NZ_CP036014.1"/>
</dbReference>
<name>A0A1V6L7M0_9BACI</name>
<dbReference type="Proteomes" id="UP000220969">
    <property type="component" value="Unassembled WGS sequence"/>
</dbReference>
<sequence>MKSFGMLASSALFSLFLLLFNVQSFYNKYTEENTYYWINGVLAVIFLISFIIHIKDIIKKNYTTSLKQE</sequence>
<dbReference type="Proteomes" id="UP000440820">
    <property type="component" value="Chromosome"/>
</dbReference>
<organism evidence="6 10">
    <name type="scientific">Bacillus toyonensis</name>
    <dbReference type="NCBI Taxonomy" id="155322"/>
    <lineage>
        <taxon>Bacteria</taxon>
        <taxon>Bacillati</taxon>
        <taxon>Bacillota</taxon>
        <taxon>Bacilli</taxon>
        <taxon>Bacillales</taxon>
        <taxon>Bacillaceae</taxon>
        <taxon>Bacillus</taxon>
        <taxon>Bacillus cereus group</taxon>
    </lineage>
</organism>
<dbReference type="Proteomes" id="UP000225320">
    <property type="component" value="Unassembled WGS sequence"/>
</dbReference>
<dbReference type="Proteomes" id="UP000220078">
    <property type="component" value="Unassembled WGS sequence"/>
</dbReference>
<evidence type="ECO:0000313" key="12">
    <source>
        <dbReference type="Proteomes" id="UP000440820"/>
    </source>
</evidence>
<dbReference type="EMBL" id="NUEH01000118">
    <property type="protein sequence ID" value="PEI80700.1"/>
    <property type="molecule type" value="Genomic_DNA"/>
</dbReference>
<reference evidence="8 9" key="1">
    <citation type="submission" date="2017-09" db="EMBL/GenBank/DDBJ databases">
        <title>Large-scale bioinformatics analysis of Bacillus genomes uncovers conserved roles of natural products in bacterial physiology.</title>
        <authorList>
            <consortium name="Agbiome Team Llc"/>
            <person name="Bleich R.M."/>
            <person name="Kirk G.J."/>
            <person name="Santa Maria K.C."/>
            <person name="Allen S.E."/>
            <person name="Farag S."/>
            <person name="Shank E.A."/>
            <person name="Bowers A."/>
        </authorList>
    </citation>
    <scope>NUCLEOTIDE SEQUENCE [LARGE SCALE GENOMIC DNA]</scope>
    <source>
        <strain evidence="2">AFS005430</strain>
        <strain evidence="4 8">AFS027629</strain>
        <strain evidence="3 9">AFS027958</strain>
    </source>
</reference>
<keyword evidence="1" id="KW-0472">Membrane</keyword>
<evidence type="ECO:0000313" key="9">
    <source>
        <dbReference type="Proteomes" id="UP000220934"/>
    </source>
</evidence>
<evidence type="ECO:0000256" key="1">
    <source>
        <dbReference type="SAM" id="Phobius"/>
    </source>
</evidence>
<evidence type="ECO:0000313" key="2">
    <source>
        <dbReference type="EMBL" id="PEI80700.1"/>
    </source>
</evidence>
<gene>
    <name evidence="4" type="ORF">CN551_11155</name>
    <name evidence="3" type="ORF">CN596_22375</name>
    <name evidence="2" type="ORF">CN678_31905</name>
    <name evidence="6" type="ORF">COF62_29570</name>
    <name evidence="5" type="ORF">CON73_29535</name>
    <name evidence="7" type="ORF">GPA05_14145</name>
</gene>
<keyword evidence="12" id="KW-1185">Reference proteome</keyword>
<reference evidence="10 11" key="2">
    <citation type="submission" date="2017-09" db="EMBL/GenBank/DDBJ databases">
        <title>Large-scale bioinformatics analysis of Bacillus genomes uncovers conserved roles of natural products in bacterial physiology.</title>
        <authorList>
            <consortium name="Agbiome Team Llc"/>
            <person name="Bleich R.M."/>
            <person name="Grubbs K.J."/>
            <person name="Santa Maria K.C."/>
            <person name="Allen S.E."/>
            <person name="Farag S."/>
            <person name="Shank E.A."/>
            <person name="Bowers A."/>
        </authorList>
    </citation>
    <scope>NUCLEOTIDE SEQUENCE [LARGE SCALE GENOMIC DNA]</scope>
    <source>
        <strain evidence="6 10">AFS042148</strain>
        <strain evidence="5 11">AFS094862</strain>
    </source>
</reference>
<keyword evidence="1" id="KW-0812">Transmembrane</keyword>
<dbReference type="EMBL" id="CP047044">
    <property type="protein sequence ID" value="QHA18108.1"/>
    <property type="molecule type" value="Genomic_DNA"/>
</dbReference>
<evidence type="ECO:0000313" key="6">
    <source>
        <dbReference type="EMBL" id="PHE05497.1"/>
    </source>
</evidence>
<evidence type="ECO:0000313" key="4">
    <source>
        <dbReference type="EMBL" id="PEN89248.1"/>
    </source>
</evidence>
<proteinExistence type="predicted"/>
<evidence type="ECO:0000313" key="7">
    <source>
        <dbReference type="EMBL" id="QHA18108.1"/>
    </source>
</evidence>
<reference evidence="7 12" key="3">
    <citation type="submission" date="2019-12" db="EMBL/GenBank/DDBJ databases">
        <title>Bacillus toyonensis BV-17 genome.</title>
        <authorList>
            <person name="Chen J."/>
        </authorList>
    </citation>
    <scope>NUCLEOTIDE SEQUENCE [LARGE SCALE GENOMIC DNA]</scope>
    <source>
        <strain evidence="7 12">BV-17</strain>
    </source>
</reference>
<accession>A0A1V6L7M0</accession>
<evidence type="ECO:0000313" key="8">
    <source>
        <dbReference type="Proteomes" id="UP000220078"/>
    </source>
</evidence>
<accession>A0A1D3PJ50</accession>
<evidence type="ECO:0000313" key="3">
    <source>
        <dbReference type="EMBL" id="PEN50656.1"/>
    </source>
</evidence>